<feature type="transmembrane region" description="Helical" evidence="9">
    <location>
        <begin position="63"/>
        <end position="86"/>
    </location>
</feature>
<feature type="transmembrane region" description="Helical" evidence="9">
    <location>
        <begin position="188"/>
        <end position="215"/>
    </location>
</feature>
<comment type="subcellular location">
    <subcellularLocation>
        <location evidence="9">Cell inner membrane</location>
        <topology evidence="9">Multi-pass membrane protein</topology>
    </subcellularLocation>
    <subcellularLocation>
        <location evidence="1">Cell membrane</location>
        <topology evidence="1">Multi-pass membrane protein</topology>
    </subcellularLocation>
</comment>
<evidence type="ECO:0000256" key="7">
    <source>
        <dbReference type="ARBA" id="ARBA00022989"/>
    </source>
</evidence>
<dbReference type="PANTHER" id="PTHR43470">
    <property type="entry name" value="PHOSPHATE TRANSPORT SYSTEM PERMEASE PROTEIN PSTA-RELATED"/>
    <property type="match status" value="1"/>
</dbReference>
<keyword evidence="12" id="KW-1185">Reference proteome</keyword>
<evidence type="ECO:0000256" key="9">
    <source>
        <dbReference type="RuleBase" id="RU363043"/>
    </source>
</evidence>
<name>A0ABR4WFS8_9GAMM</name>
<keyword evidence="7 9" id="KW-1133">Transmembrane helix</keyword>
<evidence type="ECO:0000313" key="11">
    <source>
        <dbReference type="EMBL" id="KGD62320.1"/>
    </source>
</evidence>
<keyword evidence="4" id="KW-0813">Transport</keyword>
<comment type="similarity">
    <text evidence="2 9">Belongs to the binding-protein-dependent transport system permease family. CysTW subfamily.</text>
</comment>
<dbReference type="RefSeq" id="WP_035244992.1">
    <property type="nucleotide sequence ID" value="NZ_ARXU01000002.1"/>
</dbReference>
<evidence type="ECO:0000256" key="3">
    <source>
        <dbReference type="ARBA" id="ARBA00016864"/>
    </source>
</evidence>
<comment type="caution">
    <text evidence="11">The sequence shown here is derived from an EMBL/GenBank/DDBJ whole genome shotgun (WGS) entry which is preliminary data.</text>
</comment>
<evidence type="ECO:0000256" key="1">
    <source>
        <dbReference type="ARBA" id="ARBA00004651"/>
    </source>
</evidence>
<dbReference type="SUPFAM" id="SSF161098">
    <property type="entry name" value="MetI-like"/>
    <property type="match status" value="1"/>
</dbReference>
<proteinExistence type="inferred from homology"/>
<evidence type="ECO:0000256" key="6">
    <source>
        <dbReference type="ARBA" id="ARBA00022692"/>
    </source>
</evidence>
<evidence type="ECO:0000256" key="8">
    <source>
        <dbReference type="ARBA" id="ARBA00023136"/>
    </source>
</evidence>
<evidence type="ECO:0000256" key="5">
    <source>
        <dbReference type="ARBA" id="ARBA00022475"/>
    </source>
</evidence>
<dbReference type="InterPro" id="IPR000515">
    <property type="entry name" value="MetI-like"/>
</dbReference>
<evidence type="ECO:0000313" key="12">
    <source>
        <dbReference type="Proteomes" id="UP000029443"/>
    </source>
</evidence>
<feature type="domain" description="ABC transmembrane type-1" evidence="10">
    <location>
        <begin position="60"/>
        <end position="264"/>
    </location>
</feature>
<dbReference type="InterPro" id="IPR035906">
    <property type="entry name" value="MetI-like_sf"/>
</dbReference>
<protein>
    <recommendedName>
        <fullName evidence="3 9">Phosphate transport system permease protein PstA</fullName>
    </recommendedName>
</protein>
<feature type="transmembrane region" description="Helical" evidence="9">
    <location>
        <begin position="246"/>
        <end position="264"/>
    </location>
</feature>
<feature type="transmembrane region" description="Helical" evidence="9">
    <location>
        <begin position="98"/>
        <end position="117"/>
    </location>
</feature>
<gene>
    <name evidence="11" type="ORF">T9A_00611</name>
</gene>
<evidence type="ECO:0000256" key="2">
    <source>
        <dbReference type="ARBA" id="ARBA00007069"/>
    </source>
</evidence>
<reference evidence="11 12" key="1">
    <citation type="submission" date="2012-09" db="EMBL/GenBank/DDBJ databases">
        <title>Genome Sequence of alkane-degrading Bacterium Alcanivorax jadensis T9.</title>
        <authorList>
            <person name="Lai Q."/>
            <person name="Shao Z."/>
        </authorList>
    </citation>
    <scope>NUCLEOTIDE SEQUENCE [LARGE SCALE GENOMIC DNA]</scope>
    <source>
        <strain evidence="11 12">T9</strain>
    </source>
</reference>
<feature type="transmembrane region" description="Helical" evidence="9">
    <location>
        <begin position="123"/>
        <end position="146"/>
    </location>
</feature>
<dbReference type="CDD" id="cd06261">
    <property type="entry name" value="TM_PBP2"/>
    <property type="match status" value="1"/>
</dbReference>
<dbReference type="InterPro" id="IPR005672">
    <property type="entry name" value="Phosphate_PstA"/>
</dbReference>
<dbReference type="Proteomes" id="UP000029443">
    <property type="component" value="Unassembled WGS sequence"/>
</dbReference>
<organism evidence="11 12">
    <name type="scientific">Alcanivorax jadensis T9</name>
    <dbReference type="NCBI Taxonomy" id="1177181"/>
    <lineage>
        <taxon>Bacteria</taxon>
        <taxon>Pseudomonadati</taxon>
        <taxon>Pseudomonadota</taxon>
        <taxon>Gammaproteobacteria</taxon>
        <taxon>Oceanospirillales</taxon>
        <taxon>Alcanivoracaceae</taxon>
        <taxon>Alcanivorax</taxon>
    </lineage>
</organism>
<dbReference type="PROSITE" id="PS50928">
    <property type="entry name" value="ABC_TM1"/>
    <property type="match status" value="1"/>
</dbReference>
<evidence type="ECO:0000259" key="10">
    <source>
        <dbReference type="PROSITE" id="PS50928"/>
    </source>
</evidence>
<dbReference type="PANTHER" id="PTHR43470:SF3">
    <property type="entry name" value="PHOSPHATE TRANSPORT SYSTEM PERMEASE PROTEIN PSTA-RELATED"/>
    <property type="match status" value="1"/>
</dbReference>
<sequence>MRWPDRLAAVTGALLLLAVLVPMGLMLWSLMAQGSSVLSVDFLFEDPSQAGRAGGIASLMISTGWILAVCLLVAVPLGLGCALYLSEQVPAGTRRAQWLGGVLDMLAAVPSIVYGLFGYQFFAISLGLGFSILSGGLALALMVLPLMIRSAEQALRAVPLSYRQAGEALSISRWGWVRRILVPQAAPGIAVGIILSIGRALAETAVLLFTAGYVLRRPDSVMDSGRALSVHIYDLAMNVPGGMPRAAATGLVLVAILVILNLLVRRWLRPAQGVLY</sequence>
<accession>A0ABR4WFS8</accession>
<dbReference type="Gene3D" id="1.10.3720.10">
    <property type="entry name" value="MetI-like"/>
    <property type="match status" value="1"/>
</dbReference>
<keyword evidence="6 9" id="KW-0812">Transmembrane</keyword>
<evidence type="ECO:0000256" key="4">
    <source>
        <dbReference type="ARBA" id="ARBA00022448"/>
    </source>
</evidence>
<dbReference type="NCBIfam" id="TIGR00974">
    <property type="entry name" value="3a0107s02c"/>
    <property type="match status" value="1"/>
</dbReference>
<comment type="caution">
    <text evidence="9">Lacks conserved residue(s) required for the propagation of feature annotation.</text>
</comment>
<keyword evidence="5 9" id="KW-1003">Cell membrane</keyword>
<keyword evidence="8 9" id="KW-0472">Membrane</keyword>
<dbReference type="EMBL" id="ARXU01000002">
    <property type="protein sequence ID" value="KGD62320.1"/>
    <property type="molecule type" value="Genomic_DNA"/>
</dbReference>
<dbReference type="Pfam" id="PF00528">
    <property type="entry name" value="BPD_transp_1"/>
    <property type="match status" value="1"/>
</dbReference>